<sequence>MLATLLSVPITIAIEILEKLDPMDRLACRKVCRCLRTASDRFGASFRKVKISFLKDYICIWLDETIIMYTHEIAGVSVTHNQRKTTINQEQFIGIVLKDFDIVSSRVPELEIKHDNDDRQDIDAFLMCISKREKCVNLKRLMFERLSINDILFLIPFFNFQVLQFWYSDTKDRFERITHLNQWGNTKSFGLWDSALDSKLIERLFHFETISVGIRRFTVKTAIKIRDNLLKRSTFKQCIIRHTSRNYLNLAKVFKPDYVGDKRFKARLLPEQGSNDIGKAYQYLFHRIPRATNDGFKSSLTKMQMISRITTGIYLQHGLSTGSITSDDLIPELLHFGSITPTQISAINTDKLSKIVEGINELPGKLESSVIQLEDQLLMFASVNEKVKGVVPGSIILKDDAYKTQLDALKLEDWRKVDSFAKGIVIFLNEMESMEGVTSDDSANIELSDMASHLPKFKYWTLEKYNVYAQNQHLRNIHISYPSLNLVYKAVAEFFPYKNSLDGSLLSKVQENINHLSKLAVEMKLEAPMISQLHKMFLSRSLKNTDNIKFISGLLNGISDIQMIFNDLRNDWVNETVAGQAYNLVKALNQLKTLASDAKTVEQSIRSDENQIHKDVSDVYQKVNHLADIADIVKPLVDTVSSISFPKAAISAPEVQKIGPLITNMKLLSSKLGALETLVKLSRTLQREEYKIKLDEIINIAKATENTLDRFQKKIEKDFGEISTFVNGLQGFLDGFAFLKNIQGIDSLKPVIEVIRSYRDSNTKSTVSLSTLKTQLPMIKNKLRTLDVYIKKIKNSKHMETEALSAFTSIAVDSQMVGMATRGITDMQRMGSQTVDLKPLKDWSARIEVEMKKHELDPADVKNLKSLAGLETELNRIKKEAGTFIQSVAPVNSNKLSDYSGIFQKAKSVKGINIDLPAIIGSVENLKTRLPSTRRRRAPGVSGVSISQLDNLLKLLKSLQVYDSTKFVKAFDGSAKSLQVLDGLFLAYASTLTRLKTPGAQPLHANPGNPANKPTAPGGNKGAASPSATNYHHSAKADAEMGFLENNSPWSYIGLSLIVCSFVALFVYIGLWFYHSRKVKLDVSPDLVPLPNDLITTTALPEIKIEKAPKEPKVESFSLTLLVAIKYVTDLHL</sequence>
<dbReference type="Pfam" id="PF00646">
    <property type="entry name" value="F-box"/>
    <property type="match status" value="1"/>
</dbReference>
<dbReference type="FunCoup" id="Q9BKX2">
    <property type="interactions" value="879"/>
</dbReference>
<feature type="domain" description="F-box" evidence="4">
    <location>
        <begin position="2"/>
        <end position="49"/>
    </location>
</feature>
<dbReference type="GeneID" id="189510"/>
<dbReference type="PROSITE" id="PS50181">
    <property type="entry name" value="FBOX"/>
    <property type="match status" value="1"/>
</dbReference>
<feature type="coiled-coil region" evidence="1">
    <location>
        <begin position="687"/>
        <end position="714"/>
    </location>
</feature>
<organism evidence="5 6">
    <name type="scientific">Caenorhabditis elegans</name>
    <dbReference type="NCBI Taxonomy" id="6239"/>
    <lineage>
        <taxon>Eukaryota</taxon>
        <taxon>Metazoa</taxon>
        <taxon>Ecdysozoa</taxon>
        <taxon>Nematoda</taxon>
        <taxon>Chromadorea</taxon>
        <taxon>Rhabditida</taxon>
        <taxon>Rhabditina</taxon>
        <taxon>Rhabditomorpha</taxon>
        <taxon>Rhabditoidea</taxon>
        <taxon>Rhabditidae</taxon>
        <taxon>Peloderinae</taxon>
        <taxon>Caenorhabditis</taxon>
    </lineage>
</organism>
<evidence type="ECO:0000256" key="1">
    <source>
        <dbReference type="SAM" id="Coils"/>
    </source>
</evidence>
<evidence type="ECO:0000313" key="6">
    <source>
        <dbReference type="Proteomes" id="UP000001940"/>
    </source>
</evidence>
<evidence type="ECO:0000256" key="3">
    <source>
        <dbReference type="SAM" id="Phobius"/>
    </source>
</evidence>
<dbReference type="KEGG" id="cel:CELE_Y22D7AR.2"/>
<dbReference type="CDD" id="cd22150">
    <property type="entry name" value="F-box_CeFBXA-like"/>
    <property type="match status" value="1"/>
</dbReference>
<dbReference type="PANTHER" id="PTHR32525:SF0">
    <property type="entry name" value="DOMAIN OF UNKNOWN FUNCTION WSN DOMAIN-CONTAINING PROTEIN-RELATED"/>
    <property type="match status" value="1"/>
</dbReference>
<dbReference type="SMR" id="Q9BKX2"/>
<evidence type="ECO:0000313" key="7">
    <source>
        <dbReference type="WormBase" id="Y22D7AR.2"/>
    </source>
</evidence>
<dbReference type="PANTHER" id="PTHR32525">
    <property type="entry name" value="PROTEIN-TYROSINE-PHOSPHATASE"/>
    <property type="match status" value="1"/>
</dbReference>
<dbReference type="InParanoid" id="Q9BKX2"/>
<protein>
    <submittedName>
        <fullName evidence="5">F-box domain-containing protein</fullName>
    </submittedName>
</protein>
<feature type="region of interest" description="Disordered" evidence="2">
    <location>
        <begin position="999"/>
        <end position="1031"/>
    </location>
</feature>
<dbReference type="InterPro" id="IPR003125">
    <property type="entry name" value="WSN"/>
</dbReference>
<dbReference type="PaxDb" id="6239-Y22D7AR.2"/>
<dbReference type="EMBL" id="BX284603">
    <property type="protein sequence ID" value="CCD73771.1"/>
    <property type="molecule type" value="Genomic_DNA"/>
</dbReference>
<evidence type="ECO:0000259" key="4">
    <source>
        <dbReference type="PROSITE" id="PS50181"/>
    </source>
</evidence>
<dbReference type="Bgee" id="WBGene00021256">
    <property type="expression patterns" value="Expressed in adult organism and 1 other cell type or tissue"/>
</dbReference>
<dbReference type="Proteomes" id="UP000001940">
    <property type="component" value="Chromosome III"/>
</dbReference>
<keyword evidence="1" id="KW-0175">Coiled coil</keyword>
<gene>
    <name evidence="5" type="ORF">CELE_Y22D7AR.2</name>
    <name evidence="5 7" type="ORF">Y22D7AR.2</name>
</gene>
<dbReference type="PhylomeDB" id="Q9BKX2"/>
<dbReference type="SMART" id="SM00453">
    <property type="entry name" value="WSN"/>
    <property type="match status" value="1"/>
</dbReference>
<dbReference type="InterPro" id="IPR001810">
    <property type="entry name" value="F-box_dom"/>
</dbReference>
<dbReference type="Pfam" id="PF01827">
    <property type="entry name" value="FTH"/>
    <property type="match status" value="1"/>
</dbReference>
<accession>Q9BKX2</accession>
<evidence type="ECO:0000256" key="2">
    <source>
        <dbReference type="SAM" id="MobiDB-lite"/>
    </source>
</evidence>
<feature type="transmembrane region" description="Helical" evidence="3">
    <location>
        <begin position="1050"/>
        <end position="1074"/>
    </location>
</feature>
<name>Q9BKX2_CAEEL</name>
<dbReference type="CTD" id="189510"/>
<dbReference type="RefSeq" id="NP_497449.2">
    <property type="nucleotide sequence ID" value="NM_065048.2"/>
</dbReference>
<reference evidence="5 6" key="1">
    <citation type="journal article" date="1998" name="Science">
        <title>Genome sequence of the nematode C. elegans: a platform for investigating biology.</title>
        <authorList>
            <consortium name="The C. elegans sequencing consortium"/>
            <person name="Sulson J.E."/>
            <person name="Waterston R."/>
        </authorList>
    </citation>
    <scope>NUCLEOTIDE SEQUENCE [LARGE SCALE GENOMIC DNA]</scope>
    <source>
        <strain evidence="5 6">Bristol N2</strain>
    </source>
</reference>
<dbReference type="OMA" id="WSARIEV"/>
<keyword evidence="3" id="KW-1133">Transmembrane helix</keyword>
<dbReference type="AlphaFoldDB" id="Q9BKX2"/>
<dbReference type="SMART" id="SM00256">
    <property type="entry name" value="FBOX"/>
    <property type="match status" value="1"/>
</dbReference>
<keyword evidence="3" id="KW-0812">Transmembrane</keyword>
<dbReference type="WormBase" id="Y22D7AR.2">
    <property type="protein sequence ID" value="CE43993"/>
    <property type="gene ID" value="WBGene00021256"/>
</dbReference>
<keyword evidence="3" id="KW-0472">Membrane</keyword>
<evidence type="ECO:0000313" key="5">
    <source>
        <dbReference type="EMBL" id="CCD73771.1"/>
    </source>
</evidence>
<dbReference type="AGR" id="WB:WBGene00021256"/>
<proteinExistence type="predicted"/>
<keyword evidence="6" id="KW-1185">Reference proteome</keyword>
<dbReference type="InterPro" id="IPR002900">
    <property type="entry name" value="DUF38/FTH_CAE_spp"/>
</dbReference>
<dbReference type="HOGENOM" id="CLU_278757_0_0_1"/>
<dbReference type="eggNOG" id="ENOG502QQ2D">
    <property type="taxonomic scope" value="Eukaryota"/>
</dbReference>
<dbReference type="Pfam" id="PF02206">
    <property type="entry name" value="WSN"/>
    <property type="match status" value="1"/>
</dbReference>
<dbReference type="OrthoDB" id="5842271at2759"/>
<dbReference type="UCSC" id="Y22D7AR.2">
    <property type="organism name" value="c. elegans"/>
</dbReference>